<protein>
    <submittedName>
        <fullName evidence="1">Uncharacterized protein</fullName>
    </submittedName>
</protein>
<name>A0A8K1LI06_9PASS</name>
<evidence type="ECO:0000313" key="2">
    <source>
        <dbReference type="Proteomes" id="UP000796761"/>
    </source>
</evidence>
<gene>
    <name evidence="1" type="ORF">HGM15179_012741</name>
</gene>
<organism evidence="1 2">
    <name type="scientific">Zosterops borbonicus</name>
    <dbReference type="NCBI Taxonomy" id="364589"/>
    <lineage>
        <taxon>Eukaryota</taxon>
        <taxon>Metazoa</taxon>
        <taxon>Chordata</taxon>
        <taxon>Craniata</taxon>
        <taxon>Vertebrata</taxon>
        <taxon>Euteleostomi</taxon>
        <taxon>Archelosauria</taxon>
        <taxon>Archosauria</taxon>
        <taxon>Dinosauria</taxon>
        <taxon>Saurischia</taxon>
        <taxon>Theropoda</taxon>
        <taxon>Coelurosauria</taxon>
        <taxon>Aves</taxon>
        <taxon>Neognathae</taxon>
        <taxon>Neoaves</taxon>
        <taxon>Telluraves</taxon>
        <taxon>Australaves</taxon>
        <taxon>Passeriformes</taxon>
        <taxon>Sylvioidea</taxon>
        <taxon>Zosteropidae</taxon>
        <taxon>Zosterops</taxon>
    </lineage>
</organism>
<proteinExistence type="predicted"/>
<sequence length="163" mass="18175">MASLSNSVASKIRAVTVHRHWALVRPHLKYCVQFWTPHSKDMEMLEHVQRRTTELGKGLEHKSHEELRELGVFKRKGGSGETSSLSADTCKEVVARLESVSSPRQPVTGQMDIASICTKGSSARTSGKLSSQKELLSIGMDCPGRWWSQHPWKNIQETTGHGI</sequence>
<reference evidence="1" key="1">
    <citation type="submission" date="2019-04" db="EMBL/GenBank/DDBJ databases">
        <title>Genome assembly of Zosterops borbonicus 15179.</title>
        <authorList>
            <person name="Leroy T."/>
            <person name="Anselmetti Y."/>
            <person name="Tilak M.-K."/>
            <person name="Nabholz B."/>
        </authorList>
    </citation>
    <scope>NUCLEOTIDE SEQUENCE</scope>
    <source>
        <strain evidence="1">HGM_15179</strain>
        <tissue evidence="1">Muscle</tissue>
    </source>
</reference>
<accession>A0A8K1LI06</accession>
<comment type="caution">
    <text evidence="1">The sequence shown here is derived from an EMBL/GenBank/DDBJ whole genome shotgun (WGS) entry which is preliminary data.</text>
</comment>
<dbReference type="AlphaFoldDB" id="A0A8K1LI06"/>
<keyword evidence="2" id="KW-1185">Reference proteome</keyword>
<dbReference type="EMBL" id="SWJQ01000443">
    <property type="protein sequence ID" value="TRZ14373.1"/>
    <property type="molecule type" value="Genomic_DNA"/>
</dbReference>
<evidence type="ECO:0000313" key="1">
    <source>
        <dbReference type="EMBL" id="TRZ14373.1"/>
    </source>
</evidence>
<dbReference type="Proteomes" id="UP000796761">
    <property type="component" value="Unassembled WGS sequence"/>
</dbReference>